<dbReference type="PRINTS" id="PR00344">
    <property type="entry name" value="BCTRLSENSOR"/>
</dbReference>
<comment type="caution">
    <text evidence="20">The sequence shown here is derived from an EMBL/GenBank/DDBJ whole genome shotgun (WGS) entry which is preliminary data.</text>
</comment>
<dbReference type="SUPFAM" id="SSF55874">
    <property type="entry name" value="ATPase domain of HSP90 chaperone/DNA topoisomerase II/histidine kinase"/>
    <property type="match status" value="1"/>
</dbReference>
<evidence type="ECO:0000256" key="16">
    <source>
        <dbReference type="SAM" id="Phobius"/>
    </source>
</evidence>
<dbReference type="Proteomes" id="UP000014216">
    <property type="component" value="Unassembled WGS sequence"/>
</dbReference>
<feature type="transmembrane region" description="Helical" evidence="16">
    <location>
        <begin position="38"/>
        <end position="60"/>
    </location>
</feature>
<dbReference type="EMBL" id="APJX01000001">
    <property type="protein sequence ID" value="EMS80998.1"/>
    <property type="molecule type" value="Genomic_DNA"/>
</dbReference>
<dbReference type="EC" id="2.7.13.3" evidence="3"/>
<dbReference type="InterPro" id="IPR036890">
    <property type="entry name" value="HATPase_C_sf"/>
</dbReference>
<dbReference type="GO" id="GO:0005524">
    <property type="term" value="F:ATP binding"/>
    <property type="evidence" value="ECO:0007669"/>
    <property type="project" value="UniProtKB-KW"/>
</dbReference>
<dbReference type="InterPro" id="IPR003661">
    <property type="entry name" value="HisK_dim/P_dom"/>
</dbReference>
<feature type="coiled-coil region" evidence="14">
    <location>
        <begin position="798"/>
        <end position="832"/>
    </location>
</feature>
<dbReference type="PROSITE" id="PS50109">
    <property type="entry name" value="HIS_KIN"/>
    <property type="match status" value="1"/>
</dbReference>
<evidence type="ECO:0000256" key="14">
    <source>
        <dbReference type="SAM" id="Coils"/>
    </source>
</evidence>
<dbReference type="InterPro" id="IPR003594">
    <property type="entry name" value="HATPase_dom"/>
</dbReference>
<dbReference type="Gene3D" id="3.30.450.40">
    <property type="match status" value="1"/>
</dbReference>
<dbReference type="Pfam" id="PF07694">
    <property type="entry name" value="5TM-5TMR_LYT"/>
    <property type="match status" value="1"/>
</dbReference>
<evidence type="ECO:0000256" key="15">
    <source>
        <dbReference type="SAM" id="MobiDB-lite"/>
    </source>
</evidence>
<dbReference type="CDD" id="cd00130">
    <property type="entry name" value="PAS"/>
    <property type="match status" value="2"/>
</dbReference>
<dbReference type="SMART" id="SM00091">
    <property type="entry name" value="PAS"/>
    <property type="match status" value="2"/>
</dbReference>
<dbReference type="SMART" id="SM00387">
    <property type="entry name" value="HATPase_c"/>
    <property type="match status" value="1"/>
</dbReference>
<keyword evidence="10" id="KW-0067">ATP-binding</keyword>
<keyword evidence="4" id="KW-1003">Cell membrane</keyword>
<dbReference type="InterPro" id="IPR011620">
    <property type="entry name" value="Sig_transdc_His_kinase_LytS_TM"/>
</dbReference>
<evidence type="ECO:0000256" key="1">
    <source>
        <dbReference type="ARBA" id="ARBA00000085"/>
    </source>
</evidence>
<evidence type="ECO:0000256" key="3">
    <source>
        <dbReference type="ARBA" id="ARBA00012438"/>
    </source>
</evidence>
<protein>
    <recommendedName>
        <fullName evidence="3">histidine kinase</fullName>
        <ecNumber evidence="3">2.7.13.3</ecNumber>
    </recommendedName>
</protein>
<evidence type="ECO:0000313" key="21">
    <source>
        <dbReference type="Proteomes" id="UP000014216"/>
    </source>
</evidence>
<evidence type="ECO:0000256" key="5">
    <source>
        <dbReference type="ARBA" id="ARBA00022553"/>
    </source>
</evidence>
<evidence type="ECO:0000256" key="8">
    <source>
        <dbReference type="ARBA" id="ARBA00022741"/>
    </source>
</evidence>
<proteinExistence type="predicted"/>
<organism evidence="20 21">
    <name type="scientific">Desulfotignum phosphitoxidans DSM 13687</name>
    <dbReference type="NCBI Taxonomy" id="1286635"/>
    <lineage>
        <taxon>Bacteria</taxon>
        <taxon>Pseudomonadati</taxon>
        <taxon>Thermodesulfobacteriota</taxon>
        <taxon>Desulfobacteria</taxon>
        <taxon>Desulfobacterales</taxon>
        <taxon>Desulfobacteraceae</taxon>
        <taxon>Desulfotignum</taxon>
    </lineage>
</organism>
<keyword evidence="9 20" id="KW-0418">Kinase</keyword>
<keyword evidence="5" id="KW-0597">Phosphoprotein</keyword>
<feature type="domain" description="PAS" evidence="18">
    <location>
        <begin position="689"/>
        <end position="731"/>
    </location>
</feature>
<dbReference type="AlphaFoldDB" id="S0G0U6"/>
<evidence type="ECO:0000256" key="6">
    <source>
        <dbReference type="ARBA" id="ARBA00022679"/>
    </source>
</evidence>
<dbReference type="Pfam" id="PF13426">
    <property type="entry name" value="PAS_9"/>
    <property type="match status" value="1"/>
</dbReference>
<dbReference type="InterPro" id="IPR013767">
    <property type="entry name" value="PAS_fold"/>
</dbReference>
<evidence type="ECO:0000256" key="13">
    <source>
        <dbReference type="ARBA" id="ARBA00023136"/>
    </source>
</evidence>
<feature type="coiled-coil region" evidence="14">
    <location>
        <begin position="506"/>
        <end position="533"/>
    </location>
</feature>
<dbReference type="Pfam" id="PF00989">
    <property type="entry name" value="PAS"/>
    <property type="match status" value="1"/>
</dbReference>
<accession>S0G0U6</accession>
<feature type="coiled-coil region" evidence="14">
    <location>
        <begin position="326"/>
        <end position="385"/>
    </location>
</feature>
<dbReference type="PANTHER" id="PTHR43711">
    <property type="entry name" value="TWO-COMPONENT HISTIDINE KINASE"/>
    <property type="match status" value="1"/>
</dbReference>
<evidence type="ECO:0000256" key="11">
    <source>
        <dbReference type="ARBA" id="ARBA00022989"/>
    </source>
</evidence>
<dbReference type="Gene3D" id="3.30.565.10">
    <property type="entry name" value="Histidine kinase-like ATPase, C-terminal domain"/>
    <property type="match status" value="1"/>
</dbReference>
<dbReference type="InterPro" id="IPR000014">
    <property type="entry name" value="PAS"/>
</dbReference>
<dbReference type="InterPro" id="IPR050736">
    <property type="entry name" value="Sensor_HK_Regulatory"/>
</dbReference>
<dbReference type="SMART" id="SM00388">
    <property type="entry name" value="HisKA"/>
    <property type="match status" value="1"/>
</dbReference>
<dbReference type="PROSITE" id="PS50113">
    <property type="entry name" value="PAC"/>
    <property type="match status" value="1"/>
</dbReference>
<evidence type="ECO:0000259" key="19">
    <source>
        <dbReference type="PROSITE" id="PS50113"/>
    </source>
</evidence>
<dbReference type="OrthoDB" id="5429992at2"/>
<dbReference type="SUPFAM" id="SSF55781">
    <property type="entry name" value="GAF domain-like"/>
    <property type="match status" value="1"/>
</dbReference>
<dbReference type="GO" id="GO:0006355">
    <property type="term" value="P:regulation of DNA-templated transcription"/>
    <property type="evidence" value="ECO:0007669"/>
    <property type="project" value="InterPro"/>
</dbReference>
<dbReference type="InterPro" id="IPR000700">
    <property type="entry name" value="PAS-assoc_C"/>
</dbReference>
<dbReference type="InterPro" id="IPR036097">
    <property type="entry name" value="HisK_dim/P_sf"/>
</dbReference>
<evidence type="ECO:0000259" key="18">
    <source>
        <dbReference type="PROSITE" id="PS50112"/>
    </source>
</evidence>
<keyword evidence="21" id="KW-1185">Reference proteome</keyword>
<evidence type="ECO:0000259" key="17">
    <source>
        <dbReference type="PROSITE" id="PS50109"/>
    </source>
</evidence>
<feature type="transmembrane region" description="Helical" evidence="16">
    <location>
        <begin position="167"/>
        <end position="187"/>
    </location>
</feature>
<dbReference type="FunFam" id="3.30.565.10:FF:000023">
    <property type="entry name" value="PAS domain-containing sensor histidine kinase"/>
    <property type="match status" value="1"/>
</dbReference>
<dbReference type="InterPro" id="IPR029016">
    <property type="entry name" value="GAF-like_dom_sf"/>
</dbReference>
<dbReference type="SUPFAM" id="SSF47384">
    <property type="entry name" value="Homodimeric domain of signal transducing histidine kinase"/>
    <property type="match status" value="1"/>
</dbReference>
<keyword evidence="12" id="KW-0902">Two-component regulatory system</keyword>
<dbReference type="CDD" id="cd00082">
    <property type="entry name" value="HisKA"/>
    <property type="match status" value="1"/>
</dbReference>
<keyword evidence="14" id="KW-0175">Coiled coil</keyword>
<keyword evidence="6 20" id="KW-0808">Transferase</keyword>
<dbReference type="FunFam" id="1.10.287.130:FF:000038">
    <property type="entry name" value="Sensory transduction histidine kinase"/>
    <property type="match status" value="1"/>
</dbReference>
<dbReference type="PROSITE" id="PS50112">
    <property type="entry name" value="PAS"/>
    <property type="match status" value="2"/>
</dbReference>
<evidence type="ECO:0000256" key="4">
    <source>
        <dbReference type="ARBA" id="ARBA00022475"/>
    </source>
</evidence>
<dbReference type="SUPFAM" id="SSF55785">
    <property type="entry name" value="PYP-like sensor domain (PAS domain)"/>
    <property type="match status" value="3"/>
</dbReference>
<dbReference type="PANTHER" id="PTHR43711:SF31">
    <property type="entry name" value="HISTIDINE KINASE"/>
    <property type="match status" value="1"/>
</dbReference>
<dbReference type="Gene3D" id="1.10.287.130">
    <property type="match status" value="1"/>
</dbReference>
<evidence type="ECO:0000256" key="12">
    <source>
        <dbReference type="ARBA" id="ARBA00023012"/>
    </source>
</evidence>
<dbReference type="InterPro" id="IPR004358">
    <property type="entry name" value="Sig_transdc_His_kin-like_C"/>
</dbReference>
<keyword evidence="13 16" id="KW-0472">Membrane</keyword>
<comment type="catalytic activity">
    <reaction evidence="1">
        <text>ATP + protein L-histidine = ADP + protein N-phospho-L-histidine.</text>
        <dbReference type="EC" id="2.7.13.3"/>
    </reaction>
</comment>
<dbReference type="NCBIfam" id="TIGR00229">
    <property type="entry name" value="sensory_box"/>
    <property type="match status" value="2"/>
</dbReference>
<name>S0G0U6_9BACT</name>
<comment type="subcellular location">
    <subcellularLocation>
        <location evidence="2">Cell membrane</location>
        <topology evidence="2">Multi-pass membrane protein</topology>
    </subcellularLocation>
</comment>
<evidence type="ECO:0000256" key="9">
    <source>
        <dbReference type="ARBA" id="ARBA00022777"/>
    </source>
</evidence>
<feature type="transmembrane region" description="Helical" evidence="16">
    <location>
        <begin position="104"/>
        <end position="125"/>
    </location>
</feature>
<feature type="domain" description="Histidine kinase" evidence="17">
    <location>
        <begin position="832"/>
        <end position="1067"/>
    </location>
</feature>
<gene>
    <name evidence="20" type="ORF">Dpo_1c01290</name>
</gene>
<dbReference type="InterPro" id="IPR003018">
    <property type="entry name" value="GAF"/>
</dbReference>
<dbReference type="Gene3D" id="3.30.450.20">
    <property type="entry name" value="PAS domain"/>
    <property type="match status" value="3"/>
</dbReference>
<feature type="region of interest" description="Disordered" evidence="15">
    <location>
        <begin position="1066"/>
        <end position="1085"/>
    </location>
</feature>
<dbReference type="SMART" id="SM00065">
    <property type="entry name" value="GAF"/>
    <property type="match status" value="1"/>
</dbReference>
<dbReference type="InterPro" id="IPR001610">
    <property type="entry name" value="PAC"/>
</dbReference>
<evidence type="ECO:0000256" key="2">
    <source>
        <dbReference type="ARBA" id="ARBA00004651"/>
    </source>
</evidence>
<dbReference type="GO" id="GO:0000155">
    <property type="term" value="F:phosphorelay sensor kinase activity"/>
    <property type="evidence" value="ECO:0007669"/>
    <property type="project" value="InterPro"/>
</dbReference>
<evidence type="ECO:0000256" key="10">
    <source>
        <dbReference type="ARBA" id="ARBA00022840"/>
    </source>
</evidence>
<dbReference type="SMART" id="SM00086">
    <property type="entry name" value="PAC"/>
    <property type="match status" value="1"/>
</dbReference>
<dbReference type="PATRIC" id="fig|1286635.3.peg.147"/>
<dbReference type="Pfam" id="PF13185">
    <property type="entry name" value="GAF_2"/>
    <property type="match status" value="1"/>
</dbReference>
<feature type="domain" description="PAC" evidence="19">
    <location>
        <begin position="760"/>
        <end position="814"/>
    </location>
</feature>
<dbReference type="GO" id="GO:0005886">
    <property type="term" value="C:plasma membrane"/>
    <property type="evidence" value="ECO:0007669"/>
    <property type="project" value="UniProtKB-SubCell"/>
</dbReference>
<dbReference type="RefSeq" id="WP_006963612.1">
    <property type="nucleotide sequence ID" value="NZ_APJX01000001.1"/>
</dbReference>
<feature type="transmembrane region" description="Helical" evidence="16">
    <location>
        <begin position="72"/>
        <end position="98"/>
    </location>
</feature>
<dbReference type="InterPro" id="IPR005467">
    <property type="entry name" value="His_kinase_dom"/>
</dbReference>
<dbReference type="GO" id="GO:0071555">
    <property type="term" value="P:cell wall organization"/>
    <property type="evidence" value="ECO:0007669"/>
    <property type="project" value="InterPro"/>
</dbReference>
<evidence type="ECO:0000313" key="20">
    <source>
        <dbReference type="EMBL" id="EMS80998.1"/>
    </source>
</evidence>
<keyword evidence="7 16" id="KW-0812">Transmembrane</keyword>
<feature type="domain" description="PAS" evidence="18">
    <location>
        <begin position="375"/>
        <end position="433"/>
    </location>
</feature>
<sequence length="1085" mass="121677">MNYLPVLDMIHNLALLLATAYVFDLVTARWPQKKTIHTQVLFGIFIGGIGMAAMTVPWAVAPGVIIDSRSILLSISGLFLGWIPTGVAMGLTGVFRMYQGGAGAWTGVAVIVFSGCIGIVWRRYLKTPLSDMSWHRLYVFGLGVHLVMLGLMLMLPLDIAQAVLLKITLPLIIFYPWVTVFLGMLLVNRLQQDRMHRKVRESRQFAFATIDALSAHVAVLDETGRIIAVNQAWRGFAESNGLVTTHVCEGADYLAVCDAAVGEDKDMARNFAAGLRSVLAGDARIFAMEYPCHSPDEQRWFIGRVTCFCSSDAPRLVVAHENITDRKQAEQALADHRNHLEDLVKKRTRGLEQKNRQLVQEVSKRRQAEANIRESEERYRVLVELTPDIIYRITEDGTIDYISSAVRQLGYDPAELKGSPMADLLHPEDRERFGHHLVERRIGKRRQTHLDVRLMHKNHGSQNYALNFTFVQLSARGYWDVPDSEISRPDKQFLYTLGIAHDITLRKQAAQALEESRKKLRLLKDVAAAANAAGTSNEALQVAVDGIARFMDWPVGHVYEADDEKPDHLIPTDIWYLEDDKRFASFRKITERTGFRPGQGMIGRVMTAKKSVWIEDLAIYPKFPRVRHAGEIGLHGGFAFPVMVGDHVAAVLEFFNPEKQRPDPSLLEILDEIGNQLGIVIARKQSEKELEKLATAVEQSPATVIITDLYGNIEYANPKFTELTGYTFEEVKRKNPRILKSGHHPPSFYKKLWQTITSGRPWHGTFCNQDKTGTIYWERASISPVRDPQGYVSHFVAVKENITQLMQYENELKQAKESAERANRAKSDFLANMSHELRTPLNAIIGFSEVLKEQYFGPLVDKQQEYVDDILDSGRHLLALINDILDLSRVEAGKTELELSQVNVSQLIDNSLVMIKEKAAKHGIALEKAVTREIQEQAITADQRKLKQILYNLLSNAVKFTPDGGAITIRAEQVHSRTRLGFETGTDAACVEISVTDTGPGIDPAYHEKVFEPFFQVHGTRQDKSPGTGLGLPLTRDLVTLHEGKMFLNSDGQGKGSTFSFIIPVNQKKNQGPSHADIEDEGSLP</sequence>
<dbReference type="Pfam" id="PF00512">
    <property type="entry name" value="HisKA"/>
    <property type="match status" value="1"/>
</dbReference>
<keyword evidence="11 16" id="KW-1133">Transmembrane helix</keyword>
<dbReference type="InterPro" id="IPR035965">
    <property type="entry name" value="PAS-like_dom_sf"/>
</dbReference>
<evidence type="ECO:0000256" key="7">
    <source>
        <dbReference type="ARBA" id="ARBA00022692"/>
    </source>
</evidence>
<feature type="transmembrane region" description="Helical" evidence="16">
    <location>
        <begin position="137"/>
        <end position="155"/>
    </location>
</feature>
<dbReference type="Pfam" id="PF02518">
    <property type="entry name" value="HATPase_c"/>
    <property type="match status" value="1"/>
</dbReference>
<reference evidence="20 21" key="1">
    <citation type="journal article" date="2013" name="Genome Announc.">
        <title>Draft Genome Sequence of Desulfotignum phosphitoxidans DSM 13687 Strain FiPS-3.</title>
        <authorList>
            <person name="Poehlein A."/>
            <person name="Daniel R."/>
            <person name="Simeonova D.D."/>
        </authorList>
    </citation>
    <scope>NUCLEOTIDE SEQUENCE [LARGE SCALE GENOMIC DNA]</scope>
    <source>
        <strain evidence="20 21">DSM 13687</strain>
    </source>
</reference>
<keyword evidence="8" id="KW-0547">Nucleotide-binding</keyword>